<organism evidence="5 6">
    <name type="scientific">Vibrio bivalvicida</name>
    <dbReference type="NCBI Taxonomy" id="1276888"/>
    <lineage>
        <taxon>Bacteria</taxon>
        <taxon>Pseudomonadati</taxon>
        <taxon>Pseudomonadota</taxon>
        <taxon>Gammaproteobacteria</taxon>
        <taxon>Vibrionales</taxon>
        <taxon>Vibrionaceae</taxon>
        <taxon>Vibrio</taxon>
        <taxon>Vibrio oreintalis group</taxon>
    </lineage>
</organism>
<dbReference type="InterPro" id="IPR016032">
    <property type="entry name" value="Sig_transdc_resp-reg_C-effctor"/>
</dbReference>
<evidence type="ECO:0000256" key="3">
    <source>
        <dbReference type="SAM" id="Phobius"/>
    </source>
</evidence>
<evidence type="ECO:0000313" key="5">
    <source>
        <dbReference type="EMBL" id="OAJ93305.1"/>
    </source>
</evidence>
<feature type="domain" description="OmpR/PhoB-type" evidence="4">
    <location>
        <begin position="5"/>
        <end position="104"/>
    </location>
</feature>
<comment type="caution">
    <text evidence="5">The sequence shown here is derived from an EMBL/GenBank/DDBJ whole genome shotgun (WGS) entry which is preliminary data.</text>
</comment>
<dbReference type="AlphaFoldDB" id="A0A177XYE6"/>
<accession>A0A177XYE6</accession>
<evidence type="ECO:0000256" key="1">
    <source>
        <dbReference type="ARBA" id="ARBA00023125"/>
    </source>
</evidence>
<feature type="transmembrane region" description="Helical" evidence="3">
    <location>
        <begin position="136"/>
        <end position="157"/>
    </location>
</feature>
<dbReference type="SMART" id="SM00862">
    <property type="entry name" value="Trans_reg_C"/>
    <property type="match status" value="1"/>
</dbReference>
<feature type="DNA-binding region" description="OmpR/PhoB-type" evidence="2">
    <location>
        <begin position="5"/>
        <end position="104"/>
    </location>
</feature>
<dbReference type="PROSITE" id="PS51755">
    <property type="entry name" value="OMPR_PHOB"/>
    <property type="match status" value="1"/>
</dbReference>
<keyword evidence="3" id="KW-1133">Transmembrane helix</keyword>
<gene>
    <name evidence="5" type="ORF">APB76_15195</name>
</gene>
<keyword evidence="1 2" id="KW-0238">DNA-binding</keyword>
<proteinExistence type="predicted"/>
<dbReference type="EMBL" id="LLEI02000043">
    <property type="protein sequence ID" value="OAJ93305.1"/>
    <property type="molecule type" value="Genomic_DNA"/>
</dbReference>
<dbReference type="Proteomes" id="UP000078406">
    <property type="component" value="Unassembled WGS sequence"/>
</dbReference>
<evidence type="ECO:0000313" key="6">
    <source>
        <dbReference type="Proteomes" id="UP000078406"/>
    </source>
</evidence>
<dbReference type="GO" id="GO:0006355">
    <property type="term" value="P:regulation of DNA-templated transcription"/>
    <property type="evidence" value="ECO:0007669"/>
    <property type="project" value="InterPro"/>
</dbReference>
<name>A0A177XYE6_9VIBR</name>
<dbReference type="GO" id="GO:0003677">
    <property type="term" value="F:DNA binding"/>
    <property type="evidence" value="ECO:0007669"/>
    <property type="project" value="UniProtKB-UniRule"/>
</dbReference>
<dbReference type="CDD" id="cd00383">
    <property type="entry name" value="trans_reg_C"/>
    <property type="match status" value="1"/>
</dbReference>
<protein>
    <recommendedName>
        <fullName evidence="4">OmpR/PhoB-type domain-containing protein</fullName>
    </recommendedName>
</protein>
<dbReference type="SUPFAM" id="SSF46894">
    <property type="entry name" value="C-terminal effector domain of the bipartite response regulators"/>
    <property type="match status" value="1"/>
</dbReference>
<evidence type="ECO:0000259" key="4">
    <source>
        <dbReference type="PROSITE" id="PS51755"/>
    </source>
</evidence>
<sequence>MDEESQILSDLGFELASEKRLLMRVDTGQALRISHSEVLILQKLTASPGKTIPREILISECWPGRIVTSSSLNVAIKNLRQAFEQLGHDNVIVTDPGKGYLLRREPPYVSNQDNSLDSTEAAPPANHISFQAQPSLWRWFSFGLGILVTLYTFYLYLELVEQTEIEGVTTYYDGFELEIEKLPSNFSQLELLIAYPKGGSVNCLQIVGYADSTFTTYDLNRGGCTDE</sequence>
<keyword evidence="3" id="KW-0472">Membrane</keyword>
<dbReference type="InterPro" id="IPR036388">
    <property type="entry name" value="WH-like_DNA-bd_sf"/>
</dbReference>
<dbReference type="Gene3D" id="1.10.10.10">
    <property type="entry name" value="Winged helix-like DNA-binding domain superfamily/Winged helix DNA-binding domain"/>
    <property type="match status" value="1"/>
</dbReference>
<dbReference type="GO" id="GO:0000160">
    <property type="term" value="P:phosphorelay signal transduction system"/>
    <property type="evidence" value="ECO:0007669"/>
    <property type="project" value="InterPro"/>
</dbReference>
<dbReference type="InterPro" id="IPR001867">
    <property type="entry name" value="OmpR/PhoB-type_DNA-bd"/>
</dbReference>
<dbReference type="Pfam" id="PF00486">
    <property type="entry name" value="Trans_reg_C"/>
    <property type="match status" value="1"/>
</dbReference>
<evidence type="ECO:0000256" key="2">
    <source>
        <dbReference type="PROSITE-ProRule" id="PRU01091"/>
    </source>
</evidence>
<keyword evidence="3" id="KW-0812">Transmembrane</keyword>
<reference evidence="5 6" key="1">
    <citation type="journal article" date="2016" name="Syst. Appl. Microbiol.">
        <title>Vibrio bivalvicida sp. nov., a novel larval pathogen for bivalve molluscs reared in a hatchery.</title>
        <authorList>
            <person name="Dubert J."/>
            <person name="Romalde J.L."/>
            <person name="Prado S."/>
            <person name="Barja J.L."/>
        </authorList>
    </citation>
    <scope>NUCLEOTIDE SEQUENCE [LARGE SCALE GENOMIC DNA]</scope>
    <source>
        <strain evidence="5 6">605</strain>
    </source>
</reference>